<dbReference type="Gene3D" id="1.10.10.60">
    <property type="entry name" value="Homeodomain-like"/>
    <property type="match status" value="1"/>
</dbReference>
<evidence type="ECO:0000313" key="3">
    <source>
        <dbReference type="Proteomes" id="UP000518255"/>
    </source>
</evidence>
<dbReference type="EMBL" id="JACIUY010000013">
    <property type="protein sequence ID" value="MBB1085315.1"/>
    <property type="molecule type" value="Genomic_DNA"/>
</dbReference>
<protein>
    <submittedName>
        <fullName evidence="2">Transposase family protein</fullName>
    </submittedName>
</protein>
<evidence type="ECO:0000259" key="1">
    <source>
        <dbReference type="Pfam" id="PF13542"/>
    </source>
</evidence>
<gene>
    <name evidence="2" type="ORF">H5R63_00585</name>
</gene>
<organism evidence="2 3">
    <name type="scientific">Limosilactobacillus fastidiosus</name>
    <dbReference type="NCBI Taxonomy" id="2759855"/>
    <lineage>
        <taxon>Bacteria</taxon>
        <taxon>Bacillati</taxon>
        <taxon>Bacillota</taxon>
        <taxon>Bacilli</taxon>
        <taxon>Lactobacillales</taxon>
        <taxon>Lactobacillaceae</taxon>
        <taxon>Limosilactobacillus</taxon>
    </lineage>
</organism>
<comment type="caution">
    <text evidence="2">The sequence shown here is derived from an EMBL/GenBank/DDBJ whole genome shotgun (WGS) entry which is preliminary data.</text>
</comment>
<dbReference type="Pfam" id="PF13542">
    <property type="entry name" value="HTH_Tnp_ISL3"/>
    <property type="match status" value="1"/>
</dbReference>
<dbReference type="AlphaFoldDB" id="A0A7W3TYC5"/>
<feature type="non-terminal residue" evidence="2">
    <location>
        <position position="1"/>
    </location>
</feature>
<sequence length="107" mass="12516">IWSIRKQKYLCKPSPDCPQTITKVARVKDVKYRHHISQAINLRIMMQLTANESQTDIAKELGISDWTVRRVILNLDQSFKPNYHWLPRHIAFDDFKSGRFAPSGMSM</sequence>
<feature type="domain" description="Transposase IS204/IS1001/IS1096/IS1165 helix-turn-helix" evidence="1">
    <location>
        <begin position="27"/>
        <end position="73"/>
    </location>
</feature>
<dbReference type="InterPro" id="IPR032877">
    <property type="entry name" value="Transposase_HTH"/>
</dbReference>
<dbReference type="Proteomes" id="UP000518255">
    <property type="component" value="Unassembled WGS sequence"/>
</dbReference>
<dbReference type="RefSeq" id="WP_182580073.1">
    <property type="nucleotide sequence ID" value="NZ_JACIUY010000013.1"/>
</dbReference>
<evidence type="ECO:0000313" key="2">
    <source>
        <dbReference type="EMBL" id="MBB1085315.1"/>
    </source>
</evidence>
<proteinExistence type="predicted"/>
<reference evidence="2 3" key="1">
    <citation type="submission" date="2020-07" db="EMBL/GenBank/DDBJ databases">
        <title>Description of Limosilactobacillus balticus sp. nov., Limosilactobacillus agrestis sp. nov., Limosilactobacillus albertensis sp. nov., Limosilactobacillus rudii sp. nov., Limosilactobacillus fastidiosus sp. nov., five novel Limosilactobacillus species isolated from the vertebrate gastrointestinal tract, and proposal of 6 subspecies of Limosilactobacillus reuteri adapted to the gastrointestinal tract of specific vertebrate hosts.</title>
        <authorList>
            <person name="Li F."/>
            <person name="Cheng C."/>
            <person name="Zheng J."/>
            <person name="Quevedo R.M."/>
            <person name="Li J."/>
            <person name="Roos S."/>
            <person name="Gaenzle M.G."/>
            <person name="Walter J."/>
        </authorList>
    </citation>
    <scope>NUCLEOTIDE SEQUENCE [LARGE SCALE GENOMIC DNA]</scope>
    <source>
        <strain evidence="2 3">WF-MA3-C</strain>
    </source>
</reference>
<accession>A0A7W3TYC5</accession>
<feature type="non-terminal residue" evidence="2">
    <location>
        <position position="107"/>
    </location>
</feature>
<name>A0A7W3TYC5_9LACO</name>